<feature type="region of interest" description="Disordered" evidence="1">
    <location>
        <begin position="49"/>
        <end position="71"/>
    </location>
</feature>
<dbReference type="Proteomes" id="UP001604277">
    <property type="component" value="Unassembled WGS sequence"/>
</dbReference>
<dbReference type="EMBL" id="JBFOLJ010000003">
    <property type="protein sequence ID" value="KAL2548509.1"/>
    <property type="molecule type" value="Genomic_DNA"/>
</dbReference>
<keyword evidence="2" id="KW-0812">Transmembrane</keyword>
<dbReference type="AlphaFoldDB" id="A0ABD1WFP4"/>
<keyword evidence="5" id="KW-1185">Reference proteome</keyword>
<dbReference type="InterPro" id="IPR008480">
    <property type="entry name" value="DUF761_pln"/>
</dbReference>
<comment type="caution">
    <text evidence="4">The sequence shown here is derived from an EMBL/GenBank/DDBJ whole genome shotgun (WGS) entry which is preliminary data.</text>
</comment>
<feature type="compositionally biased region" description="Basic and acidic residues" evidence="1">
    <location>
        <begin position="164"/>
        <end position="175"/>
    </location>
</feature>
<dbReference type="Pfam" id="PF14364">
    <property type="entry name" value="DUF4408"/>
    <property type="match status" value="1"/>
</dbReference>
<gene>
    <name evidence="4" type="ORF">Fot_10039</name>
</gene>
<organism evidence="4 5">
    <name type="scientific">Forsythia ovata</name>
    <dbReference type="NCBI Taxonomy" id="205694"/>
    <lineage>
        <taxon>Eukaryota</taxon>
        <taxon>Viridiplantae</taxon>
        <taxon>Streptophyta</taxon>
        <taxon>Embryophyta</taxon>
        <taxon>Tracheophyta</taxon>
        <taxon>Spermatophyta</taxon>
        <taxon>Magnoliopsida</taxon>
        <taxon>eudicotyledons</taxon>
        <taxon>Gunneridae</taxon>
        <taxon>Pentapetalae</taxon>
        <taxon>asterids</taxon>
        <taxon>lamiids</taxon>
        <taxon>Lamiales</taxon>
        <taxon>Oleaceae</taxon>
        <taxon>Forsythieae</taxon>
        <taxon>Forsythia</taxon>
    </lineage>
</organism>
<evidence type="ECO:0000313" key="4">
    <source>
        <dbReference type="EMBL" id="KAL2548509.1"/>
    </source>
</evidence>
<feature type="transmembrane region" description="Helical" evidence="2">
    <location>
        <begin position="20"/>
        <end position="44"/>
    </location>
</feature>
<name>A0ABD1WFP4_9LAMI</name>
<sequence>MMFEESASAIPSIWASLNSWFTPTVLFVLLNLMIGTIALSSTLANKKQQRQQLAAQPHNHHQPPAKLERSPSVLQRLKSINIYSFYRSHESQNFTAILKKITDSEDALHNLEQIHQPQNLETQSQYFFSQPHQENFQENIERQENIFHRPPQETPQENQTHQETPQETHQEKSEENELQSTDEVYSQLGGTHFSRTKSETIPASGEIPTRLPAKMRKSASVKSAFGHFEEEDIVEAKRPATVREKGSAKLTEVAPGDDEVDAKADDFINRFKQQLKLQRLDSIIRYKDIISKRTGT</sequence>
<evidence type="ECO:0000313" key="5">
    <source>
        <dbReference type="Proteomes" id="UP001604277"/>
    </source>
</evidence>
<protein>
    <recommendedName>
        <fullName evidence="3">DUF4408 domain-containing protein</fullName>
    </recommendedName>
</protein>
<proteinExistence type="predicted"/>
<feature type="domain" description="DUF4408" evidence="3">
    <location>
        <begin position="11"/>
        <end position="43"/>
    </location>
</feature>
<dbReference type="PANTHER" id="PTHR33098:SF53">
    <property type="entry name" value="OS05G0540900 PROTEIN"/>
    <property type="match status" value="1"/>
</dbReference>
<feature type="region of interest" description="Disordered" evidence="1">
    <location>
        <begin position="150"/>
        <end position="180"/>
    </location>
</feature>
<keyword evidence="2" id="KW-1133">Transmembrane helix</keyword>
<keyword evidence="2" id="KW-0472">Membrane</keyword>
<reference evidence="5" key="1">
    <citation type="submission" date="2024-07" db="EMBL/GenBank/DDBJ databases">
        <title>Two chromosome-level genome assemblies of Korean endemic species Abeliophyllum distichum and Forsythia ovata (Oleaceae).</title>
        <authorList>
            <person name="Jang H."/>
        </authorList>
    </citation>
    <scope>NUCLEOTIDE SEQUENCE [LARGE SCALE GENOMIC DNA]</scope>
</reference>
<dbReference type="InterPro" id="IPR025520">
    <property type="entry name" value="DUF4408"/>
</dbReference>
<evidence type="ECO:0000259" key="3">
    <source>
        <dbReference type="Pfam" id="PF14364"/>
    </source>
</evidence>
<dbReference type="Pfam" id="PF05553">
    <property type="entry name" value="DUF761"/>
    <property type="match status" value="1"/>
</dbReference>
<evidence type="ECO:0000256" key="2">
    <source>
        <dbReference type="SAM" id="Phobius"/>
    </source>
</evidence>
<dbReference type="PANTHER" id="PTHR33098">
    <property type="entry name" value="COTTON FIBER (DUF761)"/>
    <property type="match status" value="1"/>
</dbReference>
<accession>A0ABD1WFP4</accession>
<evidence type="ECO:0000256" key="1">
    <source>
        <dbReference type="SAM" id="MobiDB-lite"/>
    </source>
</evidence>
<feature type="compositionally biased region" description="Low complexity" evidence="1">
    <location>
        <begin position="154"/>
        <end position="163"/>
    </location>
</feature>